<dbReference type="InterPro" id="IPR058346">
    <property type="entry name" value="DUF8033"/>
</dbReference>
<sequence>NKVANQFEIFTDDGVYFQSYQTMIAFKPYGGKTQLDRDAWDYSTTTGKYRNIFLHEKKAETEAKIKSGEYILTDLNA</sequence>
<feature type="non-terminal residue" evidence="2">
    <location>
        <position position="1"/>
    </location>
</feature>
<protein>
    <recommendedName>
        <fullName evidence="1">DUF8033 domain-containing protein</fullName>
    </recommendedName>
</protein>
<dbReference type="Pfam" id="PF26096">
    <property type="entry name" value="DUF8033"/>
    <property type="match status" value="1"/>
</dbReference>
<name>A0A0F8Y0C0_9ZZZZ</name>
<evidence type="ECO:0000313" key="2">
    <source>
        <dbReference type="EMBL" id="KKK74812.1"/>
    </source>
</evidence>
<proteinExistence type="predicted"/>
<reference evidence="2" key="1">
    <citation type="journal article" date="2015" name="Nature">
        <title>Complex archaea that bridge the gap between prokaryotes and eukaryotes.</title>
        <authorList>
            <person name="Spang A."/>
            <person name="Saw J.H."/>
            <person name="Jorgensen S.L."/>
            <person name="Zaremba-Niedzwiedzka K."/>
            <person name="Martijn J."/>
            <person name="Lind A.E."/>
            <person name="van Eijk R."/>
            <person name="Schleper C."/>
            <person name="Guy L."/>
            <person name="Ettema T.J."/>
        </authorList>
    </citation>
    <scope>NUCLEOTIDE SEQUENCE</scope>
</reference>
<organism evidence="2">
    <name type="scientific">marine sediment metagenome</name>
    <dbReference type="NCBI Taxonomy" id="412755"/>
    <lineage>
        <taxon>unclassified sequences</taxon>
        <taxon>metagenomes</taxon>
        <taxon>ecological metagenomes</taxon>
    </lineage>
</organism>
<dbReference type="EMBL" id="LAZR01056140">
    <property type="protein sequence ID" value="KKK74812.1"/>
    <property type="molecule type" value="Genomic_DNA"/>
</dbReference>
<dbReference type="AlphaFoldDB" id="A0A0F8Y0C0"/>
<feature type="domain" description="DUF8033" evidence="1">
    <location>
        <begin position="4"/>
        <end position="64"/>
    </location>
</feature>
<accession>A0A0F8Y0C0</accession>
<comment type="caution">
    <text evidence="2">The sequence shown here is derived from an EMBL/GenBank/DDBJ whole genome shotgun (WGS) entry which is preliminary data.</text>
</comment>
<gene>
    <name evidence="2" type="ORF">LCGC14_2879970</name>
</gene>
<evidence type="ECO:0000259" key="1">
    <source>
        <dbReference type="Pfam" id="PF26096"/>
    </source>
</evidence>